<keyword evidence="3" id="KW-0378">Hydrolase</keyword>
<dbReference type="InterPro" id="IPR032466">
    <property type="entry name" value="Metal_Hydrolase"/>
</dbReference>
<evidence type="ECO:0000259" key="2">
    <source>
        <dbReference type="Pfam" id="PF04909"/>
    </source>
</evidence>
<dbReference type="OrthoDB" id="7325417at2"/>
<dbReference type="Pfam" id="PF04909">
    <property type="entry name" value="Amidohydro_2"/>
    <property type="match status" value="1"/>
</dbReference>
<dbReference type="InterPro" id="IPR006680">
    <property type="entry name" value="Amidohydro-rel"/>
</dbReference>
<feature type="region of interest" description="Disordered" evidence="1">
    <location>
        <begin position="13"/>
        <end position="39"/>
    </location>
</feature>
<evidence type="ECO:0000313" key="3">
    <source>
        <dbReference type="EMBL" id="TWO72619.1"/>
    </source>
</evidence>
<feature type="domain" description="Amidohydrolase-related" evidence="2">
    <location>
        <begin position="115"/>
        <end position="460"/>
    </location>
</feature>
<dbReference type="InterPro" id="IPR006311">
    <property type="entry name" value="TAT_signal"/>
</dbReference>
<reference evidence="3 4" key="1">
    <citation type="submission" date="2019-07" db="EMBL/GenBank/DDBJ databases">
        <title>Caenimonas sedimenti sp. nov., isolated from activated sludge.</title>
        <authorList>
            <person name="Xu J."/>
        </authorList>
    </citation>
    <scope>NUCLEOTIDE SEQUENCE [LARGE SCALE GENOMIC DNA]</scope>
    <source>
        <strain evidence="3 4">HX-9-20</strain>
    </source>
</reference>
<dbReference type="SUPFAM" id="SSF51556">
    <property type="entry name" value="Metallo-dependent hydrolases"/>
    <property type="match status" value="1"/>
</dbReference>
<dbReference type="GO" id="GO:0016787">
    <property type="term" value="F:hydrolase activity"/>
    <property type="evidence" value="ECO:0007669"/>
    <property type="project" value="UniProtKB-KW"/>
</dbReference>
<sequence>MLSPEDIARLVPAEQDRFRSPIPTRPVASDEYLPAPQSAKQREFEARVRSLGSELARQQGVSRRRFFQGAAGMAAAFVAMNETFGPLYLVSRAEAQTPELANARAASLKGQFIMDMHTHFLRDDTRLEGFVRSREAVGKAGWNPALVGKPQTLDDLKFANYFKEIYLDSDTKVALISGSGSEEPRDWFLTNEMKAQARDNVNGKAGARRMFSHAIFMPGLPGWLDKVDEDIEKLKPDSFKGYTVGDNTNKHLARHPWHLDDEKLLYPFYEKLAKAARTRPSLANVCVHKGLFPESVTQRFPDLLRHADVRDVAKAAKDWPQLNFVIYHSAYRSGPVAPSWEQFERTGRIDWVTDLSEIAGKHGVKNVYADLGQIFAQSTVSEPRLCAAMLGQLVMGLGADHVVWGTDAVWTGAPQWQIEALRRLEIPEEMQKKHGFAPLGAADGPVKSAIFGGNSARLYHYKPEQRAALASDFVATAKAEYDLHGEGRTNLRYGYMQPATG</sequence>
<dbReference type="PANTHER" id="PTHR42889:SF1">
    <property type="entry name" value="BLR3681 PROTEIN"/>
    <property type="match status" value="1"/>
</dbReference>
<evidence type="ECO:0000256" key="1">
    <source>
        <dbReference type="SAM" id="MobiDB-lite"/>
    </source>
</evidence>
<dbReference type="EMBL" id="VOBQ01000003">
    <property type="protein sequence ID" value="TWO72619.1"/>
    <property type="molecule type" value="Genomic_DNA"/>
</dbReference>
<evidence type="ECO:0000313" key="4">
    <source>
        <dbReference type="Proteomes" id="UP000318199"/>
    </source>
</evidence>
<dbReference type="RefSeq" id="WP_145891055.1">
    <property type="nucleotide sequence ID" value="NZ_VOBQ01000003.1"/>
</dbReference>
<name>A0A562ZVI8_9BURK</name>
<keyword evidence="4" id="KW-1185">Reference proteome</keyword>
<proteinExistence type="predicted"/>
<comment type="caution">
    <text evidence="3">The sequence shown here is derived from an EMBL/GenBank/DDBJ whole genome shotgun (WGS) entry which is preliminary data.</text>
</comment>
<dbReference type="Proteomes" id="UP000318199">
    <property type="component" value="Unassembled WGS sequence"/>
</dbReference>
<dbReference type="Gene3D" id="3.20.20.140">
    <property type="entry name" value="Metal-dependent hydrolases"/>
    <property type="match status" value="1"/>
</dbReference>
<accession>A0A562ZVI8</accession>
<dbReference type="PROSITE" id="PS51318">
    <property type="entry name" value="TAT"/>
    <property type="match status" value="1"/>
</dbReference>
<organism evidence="3 4">
    <name type="scientific">Caenimonas sedimenti</name>
    <dbReference type="NCBI Taxonomy" id="2596921"/>
    <lineage>
        <taxon>Bacteria</taxon>
        <taxon>Pseudomonadati</taxon>
        <taxon>Pseudomonadota</taxon>
        <taxon>Betaproteobacteria</taxon>
        <taxon>Burkholderiales</taxon>
        <taxon>Comamonadaceae</taxon>
        <taxon>Caenimonas</taxon>
    </lineage>
</organism>
<dbReference type="AlphaFoldDB" id="A0A562ZVI8"/>
<dbReference type="PANTHER" id="PTHR42889">
    <property type="entry name" value="BLR3681 PROTEIN"/>
    <property type="match status" value="1"/>
</dbReference>
<protein>
    <submittedName>
        <fullName evidence="3">Amidohydrolase family protein</fullName>
    </submittedName>
</protein>
<gene>
    <name evidence="3" type="ORF">FN976_03545</name>
</gene>